<keyword evidence="2" id="KW-1185">Reference proteome</keyword>
<name>A0AAE0FM14_9CHLO</name>
<proteinExistence type="predicted"/>
<gene>
    <name evidence="1" type="ORF">CYMTET_28968</name>
</gene>
<organism evidence="1 2">
    <name type="scientific">Cymbomonas tetramitiformis</name>
    <dbReference type="NCBI Taxonomy" id="36881"/>
    <lineage>
        <taxon>Eukaryota</taxon>
        <taxon>Viridiplantae</taxon>
        <taxon>Chlorophyta</taxon>
        <taxon>Pyramimonadophyceae</taxon>
        <taxon>Pyramimonadales</taxon>
        <taxon>Pyramimonadaceae</taxon>
        <taxon>Cymbomonas</taxon>
    </lineage>
</organism>
<evidence type="ECO:0000313" key="1">
    <source>
        <dbReference type="EMBL" id="KAK3262167.1"/>
    </source>
</evidence>
<evidence type="ECO:0000313" key="2">
    <source>
        <dbReference type="Proteomes" id="UP001190700"/>
    </source>
</evidence>
<protein>
    <submittedName>
        <fullName evidence="1">Uncharacterized protein</fullName>
    </submittedName>
</protein>
<dbReference type="Proteomes" id="UP001190700">
    <property type="component" value="Unassembled WGS sequence"/>
</dbReference>
<accession>A0AAE0FM14</accession>
<sequence length="165" mass="18976">MNTQTLFFFDKTLFDMVCGFQGFAQEKYTVQLIPLDRFLGGLSASVRASDGNQGKNLIKKYRESCCATIVRHLSEHQKPENEELTEWLKSGRELALQEKRRKRAAEELSRIPWSSILDRSKFDVKYDVHSKIVSTSQFVSVDLEFVPGAARIRVDDASLCRDPRR</sequence>
<dbReference type="AlphaFoldDB" id="A0AAE0FM14"/>
<dbReference type="EMBL" id="LGRX02016418">
    <property type="protein sequence ID" value="KAK3262167.1"/>
    <property type="molecule type" value="Genomic_DNA"/>
</dbReference>
<reference evidence="1 2" key="1">
    <citation type="journal article" date="2015" name="Genome Biol. Evol.">
        <title>Comparative Genomics of a Bacterivorous Green Alga Reveals Evolutionary Causalities and Consequences of Phago-Mixotrophic Mode of Nutrition.</title>
        <authorList>
            <person name="Burns J.A."/>
            <person name="Paasch A."/>
            <person name="Narechania A."/>
            <person name="Kim E."/>
        </authorList>
    </citation>
    <scope>NUCLEOTIDE SEQUENCE [LARGE SCALE GENOMIC DNA]</scope>
    <source>
        <strain evidence="1 2">PLY_AMNH</strain>
    </source>
</reference>
<comment type="caution">
    <text evidence="1">The sequence shown here is derived from an EMBL/GenBank/DDBJ whole genome shotgun (WGS) entry which is preliminary data.</text>
</comment>